<feature type="compositionally biased region" description="Low complexity" evidence="1">
    <location>
        <begin position="88"/>
        <end position="101"/>
    </location>
</feature>
<feature type="region of interest" description="Disordered" evidence="1">
    <location>
        <begin position="1"/>
        <end position="35"/>
    </location>
</feature>
<sequence>MMKKTLDGGDGAPVDVDESAEVEEPEQTKSTDHTSAPVVECVVVTSLQDMLTMSPVPARSIEAVSATQKRASTTTSDGAGAGAVSFVSSPPMRSTTTTLTRSSRRRPTRRRHRHNSSRVLWMGRWRGFSAERRMAPAAGCGCRRCGSSKPHYDDAGAQGGEVVVAVTSGRHQRCWLTH</sequence>
<feature type="region of interest" description="Disordered" evidence="1">
    <location>
        <begin position="67"/>
        <end position="115"/>
    </location>
</feature>
<proteinExistence type="predicted"/>
<feature type="compositionally biased region" description="Basic residues" evidence="1">
    <location>
        <begin position="102"/>
        <end position="115"/>
    </location>
</feature>
<protein>
    <submittedName>
        <fullName evidence="2">Uncharacterized protein</fullName>
    </submittedName>
</protein>
<organism evidence="2">
    <name type="scientific">Arundo donax</name>
    <name type="common">Giant reed</name>
    <name type="synonym">Donax arundinaceus</name>
    <dbReference type="NCBI Taxonomy" id="35708"/>
    <lineage>
        <taxon>Eukaryota</taxon>
        <taxon>Viridiplantae</taxon>
        <taxon>Streptophyta</taxon>
        <taxon>Embryophyta</taxon>
        <taxon>Tracheophyta</taxon>
        <taxon>Spermatophyta</taxon>
        <taxon>Magnoliopsida</taxon>
        <taxon>Liliopsida</taxon>
        <taxon>Poales</taxon>
        <taxon>Poaceae</taxon>
        <taxon>PACMAD clade</taxon>
        <taxon>Arundinoideae</taxon>
        <taxon>Arundineae</taxon>
        <taxon>Arundo</taxon>
    </lineage>
</organism>
<feature type="compositionally biased region" description="Acidic residues" evidence="1">
    <location>
        <begin position="15"/>
        <end position="25"/>
    </location>
</feature>
<name>A0A0A8Z4R0_ARUDO</name>
<dbReference type="AlphaFoldDB" id="A0A0A8Z4R0"/>
<accession>A0A0A8Z4R0</accession>
<evidence type="ECO:0000256" key="1">
    <source>
        <dbReference type="SAM" id="MobiDB-lite"/>
    </source>
</evidence>
<reference evidence="2" key="1">
    <citation type="submission" date="2014-09" db="EMBL/GenBank/DDBJ databases">
        <authorList>
            <person name="Magalhaes I.L.F."/>
            <person name="Oliveira U."/>
            <person name="Santos F.R."/>
            <person name="Vidigal T.H.D.A."/>
            <person name="Brescovit A.D."/>
            <person name="Santos A.J."/>
        </authorList>
    </citation>
    <scope>NUCLEOTIDE SEQUENCE</scope>
    <source>
        <tissue evidence="2">Shoot tissue taken approximately 20 cm above the soil surface</tissue>
    </source>
</reference>
<reference evidence="2" key="2">
    <citation type="journal article" date="2015" name="Data Brief">
        <title>Shoot transcriptome of the giant reed, Arundo donax.</title>
        <authorList>
            <person name="Barrero R.A."/>
            <person name="Guerrero F.D."/>
            <person name="Moolhuijzen P."/>
            <person name="Goolsby J.A."/>
            <person name="Tidwell J."/>
            <person name="Bellgard S.E."/>
            <person name="Bellgard M.I."/>
        </authorList>
    </citation>
    <scope>NUCLEOTIDE SEQUENCE</scope>
    <source>
        <tissue evidence="2">Shoot tissue taken approximately 20 cm above the soil surface</tissue>
    </source>
</reference>
<feature type="compositionally biased region" description="Polar residues" evidence="1">
    <location>
        <begin position="67"/>
        <end position="77"/>
    </location>
</feature>
<evidence type="ECO:0000313" key="2">
    <source>
        <dbReference type="EMBL" id="JAD29842.1"/>
    </source>
</evidence>
<dbReference type="EMBL" id="GBRH01268053">
    <property type="protein sequence ID" value="JAD29842.1"/>
    <property type="molecule type" value="Transcribed_RNA"/>
</dbReference>